<evidence type="ECO:0000256" key="3">
    <source>
        <dbReference type="ARBA" id="ARBA00053444"/>
    </source>
</evidence>
<dbReference type="NCBIfam" id="TIGR00231">
    <property type="entry name" value="small_GTP"/>
    <property type="match status" value="1"/>
</dbReference>
<evidence type="ECO:0000256" key="5">
    <source>
        <dbReference type="ARBA" id="ARBA00081865"/>
    </source>
</evidence>
<dbReference type="AlphaFoldDB" id="A0A0R3W2B0"/>
<dbReference type="SMART" id="SM00176">
    <property type="entry name" value="RAN"/>
    <property type="match status" value="1"/>
</dbReference>
<dbReference type="STRING" id="60517.A0A0R3W2B0"/>
<keyword evidence="1" id="KW-0547">Nucleotide-binding</keyword>
<dbReference type="SMART" id="SM00174">
    <property type="entry name" value="RHO"/>
    <property type="match status" value="1"/>
</dbReference>
<dbReference type="PANTHER" id="PTHR47977">
    <property type="entry name" value="RAS-RELATED PROTEIN RAB"/>
    <property type="match status" value="1"/>
</dbReference>
<dbReference type="Gene3D" id="3.40.50.300">
    <property type="entry name" value="P-loop containing nucleotide triphosphate hydrolases"/>
    <property type="match status" value="1"/>
</dbReference>
<dbReference type="InterPro" id="IPR027417">
    <property type="entry name" value="P-loop_NTPase"/>
</dbReference>
<dbReference type="PROSITE" id="PS51421">
    <property type="entry name" value="RAS"/>
    <property type="match status" value="1"/>
</dbReference>
<proteinExistence type="predicted"/>
<dbReference type="PROSITE" id="PS51420">
    <property type="entry name" value="RHO"/>
    <property type="match status" value="1"/>
</dbReference>
<dbReference type="InterPro" id="IPR005225">
    <property type="entry name" value="Small_GTP-bd"/>
</dbReference>
<evidence type="ECO:0000256" key="1">
    <source>
        <dbReference type="ARBA" id="ARBA00022741"/>
    </source>
</evidence>
<dbReference type="GO" id="GO:0003924">
    <property type="term" value="F:GTPase activity"/>
    <property type="evidence" value="ECO:0007669"/>
    <property type="project" value="InterPro"/>
</dbReference>
<dbReference type="Pfam" id="PF00071">
    <property type="entry name" value="Ras"/>
    <property type="match status" value="1"/>
</dbReference>
<dbReference type="GO" id="GO:0005525">
    <property type="term" value="F:GTP binding"/>
    <property type="evidence" value="ECO:0007669"/>
    <property type="project" value="UniProtKB-KW"/>
</dbReference>
<dbReference type="FunFam" id="3.40.50.300:FF:001018">
    <property type="entry name" value="Rab family GTPase"/>
    <property type="match status" value="1"/>
</dbReference>
<comment type="function">
    <text evidence="3">Protein transport. Probably involved in vesicular traffic from ER to Golgi.</text>
</comment>
<dbReference type="SMART" id="SM00175">
    <property type="entry name" value="RAB"/>
    <property type="match status" value="1"/>
</dbReference>
<dbReference type="InterPro" id="IPR001806">
    <property type="entry name" value="Small_GTPase"/>
</dbReference>
<dbReference type="PRINTS" id="PR00449">
    <property type="entry name" value="RASTRNSFRMNG"/>
</dbReference>
<reference evidence="6" key="1">
    <citation type="submission" date="2017-02" db="UniProtKB">
        <authorList>
            <consortium name="WormBaseParasite"/>
        </authorList>
    </citation>
    <scope>IDENTIFICATION</scope>
</reference>
<dbReference type="WBParaSite" id="TASK_0000393401-mRNA-1">
    <property type="protein sequence ID" value="TASK_0000393401-mRNA-1"/>
    <property type="gene ID" value="TASK_0000393401"/>
</dbReference>
<accession>A0A0R3W2B0</accession>
<keyword evidence="2" id="KW-0342">GTP-binding</keyword>
<evidence type="ECO:0000256" key="4">
    <source>
        <dbReference type="ARBA" id="ARBA00067099"/>
    </source>
</evidence>
<name>A0A0R3W2B0_TAEAS</name>
<dbReference type="SUPFAM" id="SSF52540">
    <property type="entry name" value="P-loop containing nucleoside triphosphate hydrolases"/>
    <property type="match status" value="1"/>
</dbReference>
<dbReference type="SMART" id="SM00173">
    <property type="entry name" value="RAS"/>
    <property type="match status" value="1"/>
</dbReference>
<organism evidence="6">
    <name type="scientific">Taenia asiatica</name>
    <name type="common">Asian tapeworm</name>
    <dbReference type="NCBI Taxonomy" id="60517"/>
    <lineage>
        <taxon>Eukaryota</taxon>
        <taxon>Metazoa</taxon>
        <taxon>Spiralia</taxon>
        <taxon>Lophotrochozoa</taxon>
        <taxon>Platyhelminthes</taxon>
        <taxon>Cestoda</taxon>
        <taxon>Eucestoda</taxon>
        <taxon>Cyclophyllidea</taxon>
        <taxon>Taeniidae</taxon>
        <taxon>Taenia</taxon>
    </lineage>
</organism>
<evidence type="ECO:0000256" key="2">
    <source>
        <dbReference type="ARBA" id="ARBA00023134"/>
    </source>
</evidence>
<sequence>LLLVGDSGVGKSCLLLRFADDTFYDNFSSTIGVDFVSLQCFCRANKIRSVDLDGHHIKLQIWDTAGQERFRTMTVAYYRGAHGIIVVYDVTSEESFRNLELWMEEIKRHARSDVIKILVGNKSDLEDRRKVTYEQGAEFANLHGLHFFETSAKSASRVEEAFFSMAEQLLKSFRQQRQQQLQQQQSQSIVITQTEPVKANSQSTGYCC</sequence>
<dbReference type="PROSITE" id="PS51419">
    <property type="entry name" value="RAB"/>
    <property type="match status" value="1"/>
</dbReference>
<protein>
    <recommendedName>
        <fullName evidence="4">Ras-related protein Rab-1</fullName>
    </recommendedName>
    <alternativeName>
        <fullName evidence="5">Small GTP-binding protein rab1</fullName>
    </alternativeName>
</protein>
<dbReference type="InterPro" id="IPR050227">
    <property type="entry name" value="Rab"/>
</dbReference>
<evidence type="ECO:0000313" key="6">
    <source>
        <dbReference type="WBParaSite" id="TASK_0000393401-mRNA-1"/>
    </source>
</evidence>